<organism evidence="1 2">
    <name type="scientific">Panagrellus redivivus</name>
    <name type="common">Microworm</name>
    <dbReference type="NCBI Taxonomy" id="6233"/>
    <lineage>
        <taxon>Eukaryota</taxon>
        <taxon>Metazoa</taxon>
        <taxon>Ecdysozoa</taxon>
        <taxon>Nematoda</taxon>
        <taxon>Chromadorea</taxon>
        <taxon>Rhabditida</taxon>
        <taxon>Tylenchina</taxon>
        <taxon>Panagrolaimomorpha</taxon>
        <taxon>Panagrolaimoidea</taxon>
        <taxon>Panagrolaimidae</taxon>
        <taxon>Panagrellus</taxon>
    </lineage>
</organism>
<dbReference type="AlphaFoldDB" id="A0A7E5A0C2"/>
<reference evidence="1" key="1">
    <citation type="journal article" date="2013" name="Genetics">
        <title>The draft genome and transcriptome of Panagrellus redivivus are shaped by the harsh demands of a free-living lifestyle.</title>
        <authorList>
            <person name="Srinivasan J."/>
            <person name="Dillman A.R."/>
            <person name="Macchietto M.G."/>
            <person name="Heikkinen L."/>
            <person name="Lakso M."/>
            <person name="Fracchia K.M."/>
            <person name="Antoshechkin I."/>
            <person name="Mortazavi A."/>
            <person name="Wong G."/>
            <person name="Sternberg P.W."/>
        </authorList>
    </citation>
    <scope>NUCLEOTIDE SEQUENCE [LARGE SCALE GENOMIC DNA]</scope>
    <source>
        <strain evidence="1">MT8872</strain>
    </source>
</reference>
<accession>A0A7E5A0C2</accession>
<dbReference type="Proteomes" id="UP000492821">
    <property type="component" value="Unassembled WGS sequence"/>
</dbReference>
<proteinExistence type="predicted"/>
<sequence length="213" mass="24282">MAATPWTKSQINAPLTATEWLQKALFYTIELVARLIAANVKDHVEELTVDLFSEQSTPSKPVDTRVRVIAKPVFAELIKIGTSKLYSKTSEEYSALENIKQCLRIFDYVEDEIEKIAKHASYMRSPIHDMLIDRRPLDEGFGILKNISVFFEETYFESALESGNIETVKSVCLRLAADQKRLREIASTLEADKISRLPIFYFIARIRSSSNLT</sequence>
<reference evidence="2" key="2">
    <citation type="submission" date="2020-10" db="UniProtKB">
        <authorList>
            <consortium name="WormBaseParasite"/>
        </authorList>
    </citation>
    <scope>IDENTIFICATION</scope>
</reference>
<dbReference type="WBParaSite" id="Pan_g7037.t1">
    <property type="protein sequence ID" value="Pan_g7037.t1"/>
    <property type="gene ID" value="Pan_g7037"/>
</dbReference>
<protein>
    <submittedName>
        <fullName evidence="2">Conserved oligomeric Golgi complex subunit 3</fullName>
    </submittedName>
</protein>
<name>A0A7E5A0C2_PANRE</name>
<evidence type="ECO:0000313" key="2">
    <source>
        <dbReference type="WBParaSite" id="Pan_g7037.t1"/>
    </source>
</evidence>
<evidence type="ECO:0000313" key="1">
    <source>
        <dbReference type="Proteomes" id="UP000492821"/>
    </source>
</evidence>
<keyword evidence="1" id="KW-1185">Reference proteome</keyword>